<dbReference type="GO" id="GO:0032259">
    <property type="term" value="P:methylation"/>
    <property type="evidence" value="ECO:0007669"/>
    <property type="project" value="UniProtKB-KW"/>
</dbReference>
<feature type="region of interest" description="Disordered" evidence="1">
    <location>
        <begin position="73"/>
        <end position="97"/>
    </location>
</feature>
<dbReference type="AlphaFoldDB" id="A0A5N5GDR0"/>
<keyword evidence="3" id="KW-1185">Reference proteome</keyword>
<reference evidence="2 3" key="3">
    <citation type="submission" date="2019-11" db="EMBL/GenBank/DDBJ databases">
        <title>A de novo genome assembly of a pear dwarfing rootstock.</title>
        <authorList>
            <person name="Wang F."/>
            <person name="Wang J."/>
            <person name="Li S."/>
            <person name="Zhang Y."/>
            <person name="Fang M."/>
            <person name="Ma L."/>
            <person name="Zhao Y."/>
            <person name="Jiang S."/>
        </authorList>
    </citation>
    <scope>NUCLEOTIDE SEQUENCE [LARGE SCALE GENOMIC DNA]</scope>
    <source>
        <strain evidence="2">S2</strain>
        <tissue evidence="2">Leaf</tissue>
    </source>
</reference>
<reference evidence="2 3" key="1">
    <citation type="submission" date="2019-09" db="EMBL/GenBank/DDBJ databases">
        <authorList>
            <person name="Ou C."/>
        </authorList>
    </citation>
    <scope>NUCLEOTIDE SEQUENCE [LARGE SCALE GENOMIC DNA]</scope>
    <source>
        <strain evidence="2">S2</strain>
        <tissue evidence="2">Leaf</tissue>
    </source>
</reference>
<feature type="compositionally biased region" description="Basic and acidic residues" evidence="1">
    <location>
        <begin position="80"/>
        <end position="97"/>
    </location>
</feature>
<protein>
    <submittedName>
        <fullName evidence="2">Serine hydroxymethyltransferase 7-like</fullName>
    </submittedName>
</protein>
<dbReference type="Proteomes" id="UP000327157">
    <property type="component" value="Chromosome 9"/>
</dbReference>
<gene>
    <name evidence="2" type="ORF">D8674_035922</name>
</gene>
<accession>A0A5N5GDR0</accession>
<keyword evidence="2" id="KW-0808">Transferase</keyword>
<evidence type="ECO:0000313" key="2">
    <source>
        <dbReference type="EMBL" id="KAB2613606.1"/>
    </source>
</evidence>
<dbReference type="EMBL" id="SMOL01000458">
    <property type="protein sequence ID" value="KAB2613606.1"/>
    <property type="molecule type" value="Genomic_DNA"/>
</dbReference>
<dbReference type="GO" id="GO:0008168">
    <property type="term" value="F:methyltransferase activity"/>
    <property type="evidence" value="ECO:0007669"/>
    <property type="project" value="UniProtKB-KW"/>
</dbReference>
<evidence type="ECO:0000256" key="1">
    <source>
        <dbReference type="SAM" id="MobiDB-lite"/>
    </source>
</evidence>
<reference evidence="3" key="2">
    <citation type="submission" date="2019-10" db="EMBL/GenBank/DDBJ databases">
        <title>A de novo genome assembly of a pear dwarfing rootstock.</title>
        <authorList>
            <person name="Wang F."/>
            <person name="Wang J."/>
            <person name="Li S."/>
            <person name="Zhang Y."/>
            <person name="Fang M."/>
            <person name="Ma L."/>
            <person name="Zhao Y."/>
            <person name="Jiang S."/>
        </authorList>
    </citation>
    <scope>NUCLEOTIDE SEQUENCE [LARGE SCALE GENOMIC DNA]</scope>
</reference>
<keyword evidence="2" id="KW-0489">Methyltransferase</keyword>
<organism evidence="2 3">
    <name type="scientific">Pyrus ussuriensis x Pyrus communis</name>
    <dbReference type="NCBI Taxonomy" id="2448454"/>
    <lineage>
        <taxon>Eukaryota</taxon>
        <taxon>Viridiplantae</taxon>
        <taxon>Streptophyta</taxon>
        <taxon>Embryophyta</taxon>
        <taxon>Tracheophyta</taxon>
        <taxon>Spermatophyta</taxon>
        <taxon>Magnoliopsida</taxon>
        <taxon>eudicotyledons</taxon>
        <taxon>Gunneridae</taxon>
        <taxon>Pentapetalae</taxon>
        <taxon>rosids</taxon>
        <taxon>fabids</taxon>
        <taxon>Rosales</taxon>
        <taxon>Rosaceae</taxon>
        <taxon>Amygdaloideae</taxon>
        <taxon>Maleae</taxon>
        <taxon>Pyrus</taxon>
    </lineage>
</organism>
<sequence length="97" mass="10909">METSASSLATQYWLVEFNPIRSVAIARPERRKIKVENGDDRIKDEKLNLIKALNLPKKAAGLVRSEHPSKRLAVEVGGEAGRDSVNKGENERERELK</sequence>
<comment type="caution">
    <text evidence="2">The sequence shown here is derived from an EMBL/GenBank/DDBJ whole genome shotgun (WGS) entry which is preliminary data.</text>
</comment>
<name>A0A5N5GDR0_9ROSA</name>
<proteinExistence type="predicted"/>
<evidence type="ECO:0000313" key="3">
    <source>
        <dbReference type="Proteomes" id="UP000327157"/>
    </source>
</evidence>